<evidence type="ECO:0000256" key="2">
    <source>
        <dbReference type="ARBA" id="ARBA00010596"/>
    </source>
</evidence>
<dbReference type="Pfam" id="PF04893">
    <property type="entry name" value="Yip1"/>
    <property type="match status" value="1"/>
</dbReference>
<feature type="domain" description="Yip1" evidence="8">
    <location>
        <begin position="106"/>
        <end position="245"/>
    </location>
</feature>
<name>D8R4R8_SELML</name>
<organism evidence="10">
    <name type="scientific">Selaginella moellendorffii</name>
    <name type="common">Spikemoss</name>
    <dbReference type="NCBI Taxonomy" id="88036"/>
    <lineage>
        <taxon>Eukaryota</taxon>
        <taxon>Viridiplantae</taxon>
        <taxon>Streptophyta</taxon>
        <taxon>Embryophyta</taxon>
        <taxon>Tracheophyta</taxon>
        <taxon>Lycopodiopsida</taxon>
        <taxon>Selaginellales</taxon>
        <taxon>Selaginellaceae</taxon>
        <taxon>Selaginella</taxon>
    </lineage>
</organism>
<dbReference type="Proteomes" id="UP000001514">
    <property type="component" value="Unassembled WGS sequence"/>
</dbReference>
<accession>D8R4R8</accession>
<feature type="transmembrane region" description="Helical" evidence="6">
    <location>
        <begin position="230"/>
        <end position="247"/>
    </location>
</feature>
<dbReference type="STRING" id="88036.D8R4R8"/>
<feature type="compositionally biased region" description="Low complexity" evidence="7">
    <location>
        <begin position="11"/>
        <end position="27"/>
    </location>
</feature>
<evidence type="ECO:0000256" key="6">
    <source>
        <dbReference type="RuleBase" id="RU361264"/>
    </source>
</evidence>
<dbReference type="InterPro" id="IPR045231">
    <property type="entry name" value="Yip1/4-like"/>
</dbReference>
<feature type="transmembrane region" description="Helical" evidence="6">
    <location>
        <begin position="197"/>
        <end position="218"/>
    </location>
</feature>
<comment type="caution">
    <text evidence="6">Lacks conserved residue(s) required for the propagation of feature annotation.</text>
</comment>
<dbReference type="OrthoDB" id="440385at2759"/>
<dbReference type="AlphaFoldDB" id="D8R4R8"/>
<feature type="transmembrane region" description="Helical" evidence="6">
    <location>
        <begin position="138"/>
        <end position="158"/>
    </location>
</feature>
<evidence type="ECO:0000313" key="9">
    <source>
        <dbReference type="EMBL" id="EFJ33518.1"/>
    </source>
</evidence>
<dbReference type="KEGG" id="smo:SELMODRAFT_84283"/>
<dbReference type="InterPro" id="IPR006977">
    <property type="entry name" value="Yip1_dom"/>
</dbReference>
<dbReference type="PANTHER" id="PTHR21236:SF2">
    <property type="entry name" value="PROTEIN YIPF"/>
    <property type="match status" value="1"/>
</dbReference>
<keyword evidence="10" id="KW-1185">Reference proteome</keyword>
<dbReference type="FunCoup" id="D8R4R8">
    <property type="interactions" value="5190"/>
</dbReference>
<proteinExistence type="inferred from homology"/>
<gene>
    <name evidence="9" type="ORF">SELMODRAFT_84283</name>
</gene>
<feature type="transmembrane region" description="Helical" evidence="6">
    <location>
        <begin position="170"/>
        <end position="191"/>
    </location>
</feature>
<comment type="similarity">
    <text evidence="2 6">Belongs to the YIP1 family.</text>
</comment>
<reference evidence="9 10" key="1">
    <citation type="journal article" date="2011" name="Science">
        <title>The Selaginella genome identifies genetic changes associated with the evolution of vascular plants.</title>
        <authorList>
            <person name="Banks J.A."/>
            <person name="Nishiyama T."/>
            <person name="Hasebe M."/>
            <person name="Bowman J.L."/>
            <person name="Gribskov M."/>
            <person name="dePamphilis C."/>
            <person name="Albert V.A."/>
            <person name="Aono N."/>
            <person name="Aoyama T."/>
            <person name="Ambrose B.A."/>
            <person name="Ashton N.W."/>
            <person name="Axtell M.J."/>
            <person name="Barker E."/>
            <person name="Barker M.S."/>
            <person name="Bennetzen J.L."/>
            <person name="Bonawitz N.D."/>
            <person name="Chapple C."/>
            <person name="Cheng C."/>
            <person name="Correa L.G."/>
            <person name="Dacre M."/>
            <person name="DeBarry J."/>
            <person name="Dreyer I."/>
            <person name="Elias M."/>
            <person name="Engstrom E.M."/>
            <person name="Estelle M."/>
            <person name="Feng L."/>
            <person name="Finet C."/>
            <person name="Floyd S.K."/>
            <person name="Frommer W.B."/>
            <person name="Fujita T."/>
            <person name="Gramzow L."/>
            <person name="Gutensohn M."/>
            <person name="Harholt J."/>
            <person name="Hattori M."/>
            <person name="Heyl A."/>
            <person name="Hirai T."/>
            <person name="Hiwatashi Y."/>
            <person name="Ishikawa M."/>
            <person name="Iwata M."/>
            <person name="Karol K.G."/>
            <person name="Koehler B."/>
            <person name="Kolukisaoglu U."/>
            <person name="Kubo M."/>
            <person name="Kurata T."/>
            <person name="Lalonde S."/>
            <person name="Li K."/>
            <person name="Li Y."/>
            <person name="Litt A."/>
            <person name="Lyons E."/>
            <person name="Manning G."/>
            <person name="Maruyama T."/>
            <person name="Michael T.P."/>
            <person name="Mikami K."/>
            <person name="Miyazaki S."/>
            <person name="Morinaga S."/>
            <person name="Murata T."/>
            <person name="Mueller-Roeber B."/>
            <person name="Nelson D.R."/>
            <person name="Obara M."/>
            <person name="Oguri Y."/>
            <person name="Olmstead R.G."/>
            <person name="Onodera N."/>
            <person name="Petersen B.L."/>
            <person name="Pils B."/>
            <person name="Prigge M."/>
            <person name="Rensing S.A."/>
            <person name="Riano-Pachon D.M."/>
            <person name="Roberts A.W."/>
            <person name="Sato Y."/>
            <person name="Scheller H.V."/>
            <person name="Schulz B."/>
            <person name="Schulz C."/>
            <person name="Shakirov E.V."/>
            <person name="Shibagaki N."/>
            <person name="Shinohara N."/>
            <person name="Shippen D.E."/>
            <person name="Soerensen I."/>
            <person name="Sotooka R."/>
            <person name="Sugimoto N."/>
            <person name="Sugita M."/>
            <person name="Sumikawa N."/>
            <person name="Tanurdzic M."/>
            <person name="Theissen G."/>
            <person name="Ulvskov P."/>
            <person name="Wakazuki S."/>
            <person name="Weng J.K."/>
            <person name="Willats W.W."/>
            <person name="Wipf D."/>
            <person name="Wolf P.G."/>
            <person name="Yang L."/>
            <person name="Zimmer A.D."/>
            <person name="Zhu Q."/>
            <person name="Mitros T."/>
            <person name="Hellsten U."/>
            <person name="Loque D."/>
            <person name="Otillar R."/>
            <person name="Salamov A."/>
            <person name="Schmutz J."/>
            <person name="Shapiro H."/>
            <person name="Lindquist E."/>
            <person name="Lucas S."/>
            <person name="Rokhsar D."/>
            <person name="Grigoriev I.V."/>
        </authorList>
    </citation>
    <scope>NUCLEOTIDE SEQUENCE [LARGE SCALE GENOMIC DNA]</scope>
</reference>
<keyword evidence="5 6" id="KW-0472">Membrane</keyword>
<evidence type="ECO:0000256" key="3">
    <source>
        <dbReference type="ARBA" id="ARBA00022692"/>
    </source>
</evidence>
<dbReference type="GO" id="GO:0048280">
    <property type="term" value="P:vesicle fusion with Golgi apparatus"/>
    <property type="evidence" value="ECO:0000318"/>
    <property type="project" value="GO_Central"/>
</dbReference>
<evidence type="ECO:0000256" key="5">
    <source>
        <dbReference type="ARBA" id="ARBA00023136"/>
    </source>
</evidence>
<feature type="region of interest" description="Disordered" evidence="7">
    <location>
        <begin position="1"/>
        <end position="37"/>
    </location>
</feature>
<keyword evidence="4 6" id="KW-1133">Transmembrane helix</keyword>
<dbReference type="Gramene" id="EFJ33518">
    <property type="protein sequence ID" value="EFJ33518"/>
    <property type="gene ID" value="SELMODRAFT_84283"/>
</dbReference>
<dbReference type="eggNOG" id="KOG3103">
    <property type="taxonomic scope" value="Eukaryota"/>
</dbReference>
<evidence type="ECO:0000313" key="10">
    <source>
        <dbReference type="Proteomes" id="UP000001514"/>
    </source>
</evidence>
<dbReference type="InParanoid" id="D8R4R8"/>
<dbReference type="GO" id="GO:0000139">
    <property type="term" value="C:Golgi membrane"/>
    <property type="evidence" value="ECO:0007669"/>
    <property type="project" value="UniProtKB-SubCell"/>
</dbReference>
<dbReference type="EMBL" id="GL377571">
    <property type="protein sequence ID" value="EFJ33518.1"/>
    <property type="molecule type" value="Genomic_DNA"/>
</dbReference>
<sequence length="248" mass="26941">MAQRRAPGIPPQQHQQVPFVPQQQPQAPMRPMPPTPGLPFLSFDIGNSGYGGSAPLQQPGYSSSSSASTGFGAAFEDEPPLLEELGINPSQILQKTKSVLIPFRRNLNLHEDADLSGPFLFCILFGLCQLLAGKLHFGVILGWGSLASGFLYTVANLLSGTRGTLDLYRSFSLVGYSLLPMILFSALSLLVPRQGAPIYVMAGLIVLWCTWSCTSLLVVLSPHSEEQKRLIAYACLIIYMAFALLIIF</sequence>
<dbReference type="GO" id="GO:0005802">
    <property type="term" value="C:trans-Golgi network"/>
    <property type="evidence" value="ECO:0000318"/>
    <property type="project" value="GO_Central"/>
</dbReference>
<protein>
    <recommendedName>
        <fullName evidence="6">Protein YIP</fullName>
    </recommendedName>
</protein>
<dbReference type="GO" id="GO:0006888">
    <property type="term" value="P:endoplasmic reticulum to Golgi vesicle-mediated transport"/>
    <property type="evidence" value="ECO:0000318"/>
    <property type="project" value="GO_Central"/>
</dbReference>
<comment type="subcellular location">
    <subcellularLocation>
        <location evidence="6">Golgi apparatus membrane</location>
        <topology evidence="6">Multi-pass membrane protein</topology>
    </subcellularLocation>
    <subcellularLocation>
        <location evidence="1">Membrane</location>
        <topology evidence="1">Multi-pass membrane protein</topology>
    </subcellularLocation>
</comment>
<feature type="compositionally biased region" description="Pro residues" evidence="7">
    <location>
        <begin position="28"/>
        <end position="37"/>
    </location>
</feature>
<dbReference type="OMA" id="HIRAKSM"/>
<keyword evidence="3 6" id="KW-0812">Transmembrane</keyword>
<dbReference type="HOGENOM" id="CLU_074741_0_1_1"/>
<evidence type="ECO:0000256" key="7">
    <source>
        <dbReference type="SAM" id="MobiDB-lite"/>
    </source>
</evidence>
<evidence type="ECO:0000256" key="1">
    <source>
        <dbReference type="ARBA" id="ARBA00004141"/>
    </source>
</evidence>
<evidence type="ECO:0000256" key="4">
    <source>
        <dbReference type="ARBA" id="ARBA00022989"/>
    </source>
</evidence>
<evidence type="ECO:0000259" key="8">
    <source>
        <dbReference type="Pfam" id="PF04893"/>
    </source>
</evidence>
<dbReference type="PANTHER" id="PTHR21236">
    <property type="entry name" value="GOLGI MEMBRANE PROTEIN YIP1"/>
    <property type="match status" value="1"/>
</dbReference>